<evidence type="ECO:0000313" key="16">
    <source>
        <dbReference type="EMBL" id="KAJ3659438.1"/>
    </source>
</evidence>
<evidence type="ECO:0000256" key="1">
    <source>
        <dbReference type="ARBA" id="ARBA00004123"/>
    </source>
</evidence>
<dbReference type="SMART" id="SM00558">
    <property type="entry name" value="JmjC"/>
    <property type="match status" value="1"/>
</dbReference>
<dbReference type="InterPro" id="IPR049043">
    <property type="entry name" value="WHD_RIOX1"/>
</dbReference>
<organism evidence="16 17">
    <name type="scientific">Zophobas morio</name>
    <dbReference type="NCBI Taxonomy" id="2755281"/>
    <lineage>
        <taxon>Eukaryota</taxon>
        <taxon>Metazoa</taxon>
        <taxon>Ecdysozoa</taxon>
        <taxon>Arthropoda</taxon>
        <taxon>Hexapoda</taxon>
        <taxon>Insecta</taxon>
        <taxon>Pterygota</taxon>
        <taxon>Neoptera</taxon>
        <taxon>Endopterygota</taxon>
        <taxon>Coleoptera</taxon>
        <taxon>Polyphaga</taxon>
        <taxon>Cucujiformia</taxon>
        <taxon>Tenebrionidae</taxon>
        <taxon>Zophobas</taxon>
    </lineage>
</organism>
<keyword evidence="11 14" id="KW-0539">Nucleus</keyword>
<comment type="similarity">
    <text evidence="2">Belongs to the ROX family. NO66 subfamily.</text>
</comment>
<dbReference type="PROSITE" id="PS51184">
    <property type="entry name" value="JMJC"/>
    <property type="match status" value="1"/>
</dbReference>
<accession>A0AA38MKM7</accession>
<comment type="cofactor">
    <cofactor evidence="14">
        <name>Fe(2+)</name>
        <dbReference type="ChEBI" id="CHEBI:29033"/>
    </cofactor>
    <text evidence="14">Binds 1 Fe(2+) ion per subunit.</text>
</comment>
<dbReference type="SUPFAM" id="SSF51197">
    <property type="entry name" value="Clavaminate synthase-like"/>
    <property type="match status" value="1"/>
</dbReference>
<dbReference type="GO" id="GO:0005506">
    <property type="term" value="F:iron ion binding"/>
    <property type="evidence" value="ECO:0007669"/>
    <property type="project" value="UniProtKB-UniRule"/>
</dbReference>
<dbReference type="Pfam" id="PF08007">
    <property type="entry name" value="JmjC_2"/>
    <property type="match status" value="1"/>
</dbReference>
<dbReference type="Gene3D" id="1.10.10.1500">
    <property type="entry name" value="JmjC domain-containing ribosomal oxygenase (ROX), dimer domain"/>
    <property type="match status" value="1"/>
</dbReference>
<dbReference type="GO" id="GO:0032453">
    <property type="term" value="F:histone H3K4 demethylase activity"/>
    <property type="evidence" value="ECO:0007669"/>
    <property type="project" value="TreeGrafter"/>
</dbReference>
<comment type="function">
    <text evidence="12">Oxygenase that can act as both a histone lysine demethylase and a ribosomal histidine hydroxylase. Specifically demethylates 'Lys-4' (H3K4me) and 'Lys-36' (H3K36me) of histone H3, thereby playing a central role in histone code.</text>
</comment>
<keyword evidence="8 14" id="KW-0408">Iron</keyword>
<evidence type="ECO:0000259" key="15">
    <source>
        <dbReference type="PROSITE" id="PS51184"/>
    </source>
</evidence>
<gene>
    <name evidence="16" type="ORF">Zmor_011127</name>
</gene>
<keyword evidence="5" id="KW-0156">Chromatin regulator</keyword>
<keyword evidence="9 14" id="KW-0805">Transcription regulation</keyword>
<comment type="subcellular location">
    <subcellularLocation>
        <location evidence="1 14">Nucleus</location>
    </subcellularLocation>
</comment>
<dbReference type="GO" id="GO:0140680">
    <property type="term" value="F:histone H3K36me/H3K36me2 demethylase activity"/>
    <property type="evidence" value="ECO:0007669"/>
    <property type="project" value="UniProtKB-EC"/>
</dbReference>
<evidence type="ECO:0000256" key="12">
    <source>
        <dbReference type="ARBA" id="ARBA00025670"/>
    </source>
</evidence>
<dbReference type="Proteomes" id="UP001168821">
    <property type="component" value="Unassembled WGS sequence"/>
</dbReference>
<dbReference type="FunFam" id="3.90.930.40:FF:000001">
    <property type="entry name" value="ribosomal oxygenase 1 isoform X1"/>
    <property type="match status" value="1"/>
</dbReference>
<evidence type="ECO:0000256" key="11">
    <source>
        <dbReference type="ARBA" id="ARBA00023242"/>
    </source>
</evidence>
<evidence type="ECO:0000256" key="9">
    <source>
        <dbReference type="ARBA" id="ARBA00023015"/>
    </source>
</evidence>
<keyword evidence="10 14" id="KW-0804">Transcription</keyword>
<keyword evidence="7 14" id="KW-0560">Oxidoreductase</keyword>
<dbReference type="PANTHER" id="PTHR13096:SF8">
    <property type="entry name" value="RIBOSOMAL OXYGENASE 1"/>
    <property type="match status" value="1"/>
</dbReference>
<evidence type="ECO:0000256" key="5">
    <source>
        <dbReference type="ARBA" id="ARBA00022853"/>
    </source>
</evidence>
<dbReference type="InterPro" id="IPR039994">
    <property type="entry name" value="NO66-like"/>
</dbReference>
<dbReference type="EMBL" id="JALNTZ010000003">
    <property type="protein sequence ID" value="KAJ3659438.1"/>
    <property type="molecule type" value="Genomic_DNA"/>
</dbReference>
<keyword evidence="3" id="KW-0678">Repressor</keyword>
<comment type="caution">
    <text evidence="16">The sequence shown here is derived from an EMBL/GenBank/DDBJ whole genome shotgun (WGS) entry which is preliminary data.</text>
</comment>
<keyword evidence="6 14" id="KW-0223">Dioxygenase</keyword>
<protein>
    <recommendedName>
        <fullName evidence="14">Bifunctional lysine-specific demethylase and histidyl-hydroxylase</fullName>
        <ecNumber evidence="14">1.14.11.27</ecNumber>
    </recommendedName>
</protein>
<dbReference type="AlphaFoldDB" id="A0AA38MKM7"/>
<dbReference type="InterPro" id="IPR003347">
    <property type="entry name" value="JmjC_dom"/>
</dbReference>
<evidence type="ECO:0000256" key="4">
    <source>
        <dbReference type="ARBA" id="ARBA00022723"/>
    </source>
</evidence>
<evidence type="ECO:0000256" key="13">
    <source>
        <dbReference type="ARBA" id="ARBA00047915"/>
    </source>
</evidence>
<keyword evidence="4 14" id="KW-0479">Metal-binding</keyword>
<proteinExistence type="inferred from homology"/>
<evidence type="ECO:0000256" key="14">
    <source>
        <dbReference type="RuleBase" id="RU366061"/>
    </source>
</evidence>
<dbReference type="Gene3D" id="3.90.930.40">
    <property type="match status" value="1"/>
</dbReference>
<sequence>MVYSVEQNTFIVMSYYRNGTFVDGAWLYSVAACKQEYLANYPDLEIQETSLEAHIRDVINRFVRTGNVNKGKSSGRPAVSEEVVDDLRERLEQNPQTSLTRLSQQSQSGVPVTTCHKFPTQPVEADNITITTRFIVRLDITVLGFRISCGIRIIAKLRTNKHNQIMATDGSYINLVSAFSVYEKQSLSKQEKTKKIRKFQREVILKEPKKQDHLISVKKSNMKMVKHKKSNSSSLSSLPEPKRKKLKEFGKKMIKAHKRTASTKVLGTSVQQTPSVFDDSNASDDPQFDSLSLFKWIIDPIAPENFFNTYWEQRVLHIKRFNETYYQHVLNSTAVDKIIKHNHLNYSRNVDVVCYENGVKEVYNLEGRSTTSALWDYYSNGCSIRILNPQTYSSKVHLLLATLQEYFGAMVGANVYLTPPNSQGFAPHYDDIEAFILQLEGRKHWKLYKPKDSDVLARYSSSNLEYKDIGEPFMELTLNAGEMLYFPRGTIHEGHTDEYSHSLHITVSVYQQTSYADLLQHILPNALKRAADSDVKFRKGLPLNYQKFSGRTTYNETSKEKDIFKAKVESLLHSLMKYVDIDLAVDLMGRKFMYDSMPPVLSKNEVKRSSADGPYLNNGCIVNKVEIDWHTRIRLVRYYCLRLVNERNSNPKLYYNTENGTVYHGEEEQWLELEPEMIPSICMLQKAYPLYTEVDKLPMEDESLKMQLISALWEHGLIVADQPLKACENE</sequence>
<dbReference type="Pfam" id="PF21233">
    <property type="entry name" value="WHD_RIOX1"/>
    <property type="match status" value="1"/>
</dbReference>
<evidence type="ECO:0000313" key="17">
    <source>
        <dbReference type="Proteomes" id="UP001168821"/>
    </source>
</evidence>
<evidence type="ECO:0000256" key="6">
    <source>
        <dbReference type="ARBA" id="ARBA00022964"/>
    </source>
</evidence>
<evidence type="ECO:0000256" key="2">
    <source>
        <dbReference type="ARBA" id="ARBA00010309"/>
    </source>
</evidence>
<feature type="domain" description="JmjC" evidence="15">
    <location>
        <begin position="382"/>
        <end position="526"/>
    </location>
</feature>
<evidence type="ECO:0000256" key="10">
    <source>
        <dbReference type="ARBA" id="ARBA00023163"/>
    </source>
</evidence>
<name>A0AA38MKM7_9CUCU</name>
<evidence type="ECO:0000256" key="8">
    <source>
        <dbReference type="ARBA" id="ARBA00023004"/>
    </source>
</evidence>
<evidence type="ECO:0000256" key="3">
    <source>
        <dbReference type="ARBA" id="ARBA00022491"/>
    </source>
</evidence>
<dbReference type="Gene3D" id="2.60.120.650">
    <property type="entry name" value="Cupin"/>
    <property type="match status" value="1"/>
</dbReference>
<dbReference type="GO" id="GO:0005730">
    <property type="term" value="C:nucleolus"/>
    <property type="evidence" value="ECO:0007669"/>
    <property type="project" value="TreeGrafter"/>
</dbReference>
<reference evidence="16" key="1">
    <citation type="journal article" date="2023" name="G3 (Bethesda)">
        <title>Whole genome assemblies of Zophobas morio and Tenebrio molitor.</title>
        <authorList>
            <person name="Kaur S."/>
            <person name="Stinson S.A."/>
            <person name="diCenzo G.C."/>
        </authorList>
    </citation>
    <scope>NUCLEOTIDE SEQUENCE</scope>
    <source>
        <strain evidence="16">QUZm001</strain>
    </source>
</reference>
<dbReference type="PANTHER" id="PTHR13096">
    <property type="entry name" value="MINA53 MYC INDUCED NUCLEAR ANTIGEN"/>
    <property type="match status" value="1"/>
</dbReference>
<evidence type="ECO:0000256" key="7">
    <source>
        <dbReference type="ARBA" id="ARBA00023002"/>
    </source>
</evidence>
<dbReference type="EC" id="1.14.11.27" evidence="14"/>
<comment type="catalytic activity">
    <reaction evidence="13 14">
        <text>N(6),N(6)-dimethyl-L-lysyl(36)-[histone H3] + 2 2-oxoglutarate + 2 O2 = L-lysyl(36)-[histone H3] + 2 formaldehyde + 2 succinate + 2 CO2</text>
        <dbReference type="Rhea" id="RHEA:42032"/>
        <dbReference type="Rhea" id="RHEA-COMP:9785"/>
        <dbReference type="Rhea" id="RHEA-COMP:9787"/>
        <dbReference type="ChEBI" id="CHEBI:15379"/>
        <dbReference type="ChEBI" id="CHEBI:16526"/>
        <dbReference type="ChEBI" id="CHEBI:16810"/>
        <dbReference type="ChEBI" id="CHEBI:16842"/>
        <dbReference type="ChEBI" id="CHEBI:29969"/>
        <dbReference type="ChEBI" id="CHEBI:30031"/>
        <dbReference type="ChEBI" id="CHEBI:61976"/>
        <dbReference type="EC" id="1.14.11.27"/>
    </reaction>
</comment>
<keyword evidence="17" id="KW-1185">Reference proteome</keyword>